<dbReference type="Proteomes" id="UP000663864">
    <property type="component" value="Unassembled WGS sequence"/>
</dbReference>
<dbReference type="AlphaFoldDB" id="A0A814RSJ5"/>
<dbReference type="Gene3D" id="1.20.1270.60">
    <property type="entry name" value="Arfaptin homology (AH) domain/BAR domain"/>
    <property type="match status" value="1"/>
</dbReference>
<comment type="caution">
    <text evidence="1">The sequence shown here is derived from an EMBL/GenBank/DDBJ whole genome shotgun (WGS) entry which is preliminary data.</text>
</comment>
<evidence type="ECO:0000313" key="1">
    <source>
        <dbReference type="EMBL" id="CAF1137732.1"/>
    </source>
</evidence>
<accession>A0A814RSJ5</accession>
<name>A0A814RSJ5_9BILA</name>
<dbReference type="EMBL" id="CAJNOT010001062">
    <property type="protein sequence ID" value="CAF1137732.1"/>
    <property type="molecule type" value="Genomic_DNA"/>
</dbReference>
<gene>
    <name evidence="1" type="ORF">ZHD862_LOCUS19474</name>
</gene>
<dbReference type="InterPro" id="IPR027267">
    <property type="entry name" value="AH/BAR_dom_sf"/>
</dbReference>
<sequence length="77" mass="9065">MDSDINDAVLHCQNADIRLKEFNKNALIEIDFYKTMKQEQIREILRSYCLLQVRIAKSALKSWTNIRDCFSSEQTPL</sequence>
<protein>
    <submittedName>
        <fullName evidence="1">Uncharacterized protein</fullName>
    </submittedName>
</protein>
<reference evidence="1" key="1">
    <citation type="submission" date="2021-02" db="EMBL/GenBank/DDBJ databases">
        <authorList>
            <person name="Nowell W R."/>
        </authorList>
    </citation>
    <scope>NUCLEOTIDE SEQUENCE</scope>
</reference>
<organism evidence="1 2">
    <name type="scientific">Rotaria sordida</name>
    <dbReference type="NCBI Taxonomy" id="392033"/>
    <lineage>
        <taxon>Eukaryota</taxon>
        <taxon>Metazoa</taxon>
        <taxon>Spiralia</taxon>
        <taxon>Gnathifera</taxon>
        <taxon>Rotifera</taxon>
        <taxon>Eurotatoria</taxon>
        <taxon>Bdelloidea</taxon>
        <taxon>Philodinida</taxon>
        <taxon>Philodinidae</taxon>
        <taxon>Rotaria</taxon>
    </lineage>
</organism>
<proteinExistence type="predicted"/>
<evidence type="ECO:0000313" key="2">
    <source>
        <dbReference type="Proteomes" id="UP000663864"/>
    </source>
</evidence>